<proteinExistence type="predicted"/>
<keyword evidence="7 8" id="KW-0472">Membrane</keyword>
<evidence type="ECO:0000313" key="10">
    <source>
        <dbReference type="EMBL" id="RFZ91807.1"/>
    </source>
</evidence>
<dbReference type="RefSeq" id="WP_117391519.1">
    <property type="nucleotide sequence ID" value="NZ_QWDC01000002.1"/>
</dbReference>
<feature type="transmembrane region" description="Helical" evidence="8">
    <location>
        <begin position="260"/>
        <end position="277"/>
    </location>
</feature>
<organism evidence="10 11">
    <name type="scientific">Mucilaginibacter conchicola</name>
    <dbReference type="NCBI Taxonomy" id="2303333"/>
    <lineage>
        <taxon>Bacteria</taxon>
        <taxon>Pseudomonadati</taxon>
        <taxon>Bacteroidota</taxon>
        <taxon>Sphingobacteriia</taxon>
        <taxon>Sphingobacteriales</taxon>
        <taxon>Sphingobacteriaceae</taxon>
        <taxon>Mucilaginibacter</taxon>
    </lineage>
</organism>
<feature type="transmembrane region" description="Helical" evidence="8">
    <location>
        <begin position="283"/>
        <end position="301"/>
    </location>
</feature>
<dbReference type="InterPro" id="IPR013783">
    <property type="entry name" value="Ig-like_fold"/>
</dbReference>
<evidence type="ECO:0000256" key="3">
    <source>
        <dbReference type="ARBA" id="ARBA00022676"/>
    </source>
</evidence>
<evidence type="ECO:0000256" key="4">
    <source>
        <dbReference type="ARBA" id="ARBA00022679"/>
    </source>
</evidence>
<feature type="transmembrane region" description="Helical" evidence="8">
    <location>
        <begin position="149"/>
        <end position="174"/>
    </location>
</feature>
<dbReference type="PANTHER" id="PTHR33908:SF11">
    <property type="entry name" value="MEMBRANE PROTEIN"/>
    <property type="match status" value="1"/>
</dbReference>
<keyword evidence="2" id="KW-1003">Cell membrane</keyword>
<dbReference type="AlphaFoldDB" id="A0A372NT80"/>
<feature type="transmembrane region" description="Helical" evidence="8">
    <location>
        <begin position="69"/>
        <end position="90"/>
    </location>
</feature>
<name>A0A372NT80_9SPHI</name>
<evidence type="ECO:0000256" key="2">
    <source>
        <dbReference type="ARBA" id="ARBA00022475"/>
    </source>
</evidence>
<protein>
    <submittedName>
        <fullName evidence="10">Phospholipid carrier-dependent glycosyltransferase</fullName>
    </submittedName>
</protein>
<comment type="caution">
    <text evidence="10">The sequence shown here is derived from an EMBL/GenBank/DDBJ whole genome shotgun (WGS) entry which is preliminary data.</text>
</comment>
<sequence length="549" mass="62542">MPNILKSNAFKIFLAIFAVNFLQSWFSAFLNDEAYYWFYGKQLDWGYFDHPPMIALLARLGSSILPGELGVRLLTCLMGSATFALIYKLIEGEATEKLNVRLAVMLMLSSVFMNLYSFMALPDTPLLFFAVLFLYLYRDYLTRDTVLNALKLGIVAALLLYSKYHGILVIGFTVLSNLSLFRRKSFYGIILIALVLFAPHINWQYEHNYPTIRFQFQERTSEFALQNVLGYIGEQAAITGPVVLLVCSLLYKPKNSLQRALKFNVIGIFGFFLLSSFKGNINIHWTAVALPAMICLTYLYLQGLSSVPKLVYGLLVFDFILILVIRINFVFDLFPIPHFNDHYPREMAKALKAESASRPLVFVNVYNEPSEFMFYTGVDCFAINKIDYKKTQFNYEPVLQAKVQGKNITLVSTDSLNAESKLLKVENKQYFLTPINNFKTFTGIWKVKADGLKNMIHATPQALLVNVAKDSNTGDMLSNDDELLITFFGDDNDVYYTYDKPLKPTANQTLTFNFKAPAQAGKYKAVFSIRKKGMPFAEFNSLLYNINVK</sequence>
<feature type="transmembrane region" description="Helical" evidence="8">
    <location>
        <begin position="111"/>
        <end position="137"/>
    </location>
</feature>
<dbReference type="GO" id="GO:0005886">
    <property type="term" value="C:plasma membrane"/>
    <property type="evidence" value="ECO:0007669"/>
    <property type="project" value="UniProtKB-SubCell"/>
</dbReference>
<dbReference type="Gene3D" id="2.60.40.10">
    <property type="entry name" value="Immunoglobulins"/>
    <property type="match status" value="1"/>
</dbReference>
<gene>
    <name evidence="10" type="ORF">D0C36_10160</name>
</gene>
<feature type="transmembrane region" description="Helical" evidence="8">
    <location>
        <begin position="310"/>
        <end position="331"/>
    </location>
</feature>
<dbReference type="PANTHER" id="PTHR33908">
    <property type="entry name" value="MANNOSYLTRANSFERASE YKCB-RELATED"/>
    <property type="match status" value="1"/>
</dbReference>
<keyword evidence="3" id="KW-0328">Glycosyltransferase</keyword>
<dbReference type="EMBL" id="QWDC01000002">
    <property type="protein sequence ID" value="RFZ91807.1"/>
    <property type="molecule type" value="Genomic_DNA"/>
</dbReference>
<evidence type="ECO:0000313" key="11">
    <source>
        <dbReference type="Proteomes" id="UP000264217"/>
    </source>
</evidence>
<feature type="transmembrane region" description="Helical" evidence="8">
    <location>
        <begin position="228"/>
        <end position="251"/>
    </location>
</feature>
<dbReference type="GO" id="GO:0016763">
    <property type="term" value="F:pentosyltransferase activity"/>
    <property type="evidence" value="ECO:0007669"/>
    <property type="project" value="TreeGrafter"/>
</dbReference>
<keyword evidence="5 8" id="KW-0812">Transmembrane</keyword>
<dbReference type="Proteomes" id="UP000264217">
    <property type="component" value="Unassembled WGS sequence"/>
</dbReference>
<evidence type="ECO:0000256" key="8">
    <source>
        <dbReference type="SAM" id="Phobius"/>
    </source>
</evidence>
<keyword evidence="11" id="KW-1185">Reference proteome</keyword>
<keyword evidence="4 10" id="KW-0808">Transferase</keyword>
<evidence type="ECO:0000256" key="5">
    <source>
        <dbReference type="ARBA" id="ARBA00022692"/>
    </source>
</evidence>
<evidence type="ECO:0000256" key="6">
    <source>
        <dbReference type="ARBA" id="ARBA00022989"/>
    </source>
</evidence>
<feature type="domain" description="Glycosyltransferase RgtA/B/C/D-like" evidence="9">
    <location>
        <begin position="49"/>
        <end position="203"/>
    </location>
</feature>
<dbReference type="GO" id="GO:0009103">
    <property type="term" value="P:lipopolysaccharide biosynthetic process"/>
    <property type="evidence" value="ECO:0007669"/>
    <property type="project" value="UniProtKB-ARBA"/>
</dbReference>
<feature type="transmembrane region" description="Helical" evidence="8">
    <location>
        <begin position="12"/>
        <end position="30"/>
    </location>
</feature>
<comment type="subcellular location">
    <subcellularLocation>
        <location evidence="1">Cell membrane</location>
        <topology evidence="1">Multi-pass membrane protein</topology>
    </subcellularLocation>
</comment>
<dbReference type="InterPro" id="IPR050297">
    <property type="entry name" value="LipidA_mod_glycosyltrf_83"/>
</dbReference>
<evidence type="ECO:0000256" key="7">
    <source>
        <dbReference type="ARBA" id="ARBA00023136"/>
    </source>
</evidence>
<dbReference type="Pfam" id="PF13231">
    <property type="entry name" value="PMT_2"/>
    <property type="match status" value="1"/>
</dbReference>
<evidence type="ECO:0000259" key="9">
    <source>
        <dbReference type="Pfam" id="PF13231"/>
    </source>
</evidence>
<dbReference type="OrthoDB" id="9813729at2"/>
<accession>A0A372NT80</accession>
<reference evidence="10 11" key="1">
    <citation type="submission" date="2018-08" db="EMBL/GenBank/DDBJ databases">
        <title>Mucilaginibacter sp. MYSH2.</title>
        <authorList>
            <person name="Seo T."/>
        </authorList>
    </citation>
    <scope>NUCLEOTIDE SEQUENCE [LARGE SCALE GENOMIC DNA]</scope>
    <source>
        <strain evidence="10 11">MYSH2</strain>
    </source>
</reference>
<keyword evidence="6 8" id="KW-1133">Transmembrane helix</keyword>
<evidence type="ECO:0000256" key="1">
    <source>
        <dbReference type="ARBA" id="ARBA00004651"/>
    </source>
</evidence>
<feature type="transmembrane region" description="Helical" evidence="8">
    <location>
        <begin position="186"/>
        <end position="205"/>
    </location>
</feature>
<dbReference type="InterPro" id="IPR038731">
    <property type="entry name" value="RgtA/B/C-like"/>
</dbReference>